<dbReference type="EMBL" id="CAJOBJ010164475">
    <property type="protein sequence ID" value="CAF4858940.1"/>
    <property type="molecule type" value="Genomic_DNA"/>
</dbReference>
<reference evidence="1" key="1">
    <citation type="submission" date="2021-02" db="EMBL/GenBank/DDBJ databases">
        <authorList>
            <person name="Nowell W R."/>
        </authorList>
    </citation>
    <scope>NUCLEOTIDE SEQUENCE</scope>
</reference>
<proteinExistence type="predicted"/>
<evidence type="ECO:0000313" key="2">
    <source>
        <dbReference type="Proteomes" id="UP000681720"/>
    </source>
</evidence>
<name>A0A8S3BW29_9BILA</name>
<organism evidence="1 2">
    <name type="scientific">Rotaria magnacalcarata</name>
    <dbReference type="NCBI Taxonomy" id="392030"/>
    <lineage>
        <taxon>Eukaryota</taxon>
        <taxon>Metazoa</taxon>
        <taxon>Spiralia</taxon>
        <taxon>Gnathifera</taxon>
        <taxon>Rotifera</taxon>
        <taxon>Eurotatoria</taxon>
        <taxon>Bdelloidea</taxon>
        <taxon>Philodinida</taxon>
        <taxon>Philodinidae</taxon>
        <taxon>Rotaria</taxon>
    </lineage>
</organism>
<gene>
    <name evidence="1" type="ORF">GIL414_LOCUS49778</name>
</gene>
<feature type="non-terminal residue" evidence="1">
    <location>
        <position position="1"/>
    </location>
</feature>
<protein>
    <submittedName>
        <fullName evidence="1">Uncharacterized protein</fullName>
    </submittedName>
</protein>
<dbReference type="Proteomes" id="UP000681720">
    <property type="component" value="Unassembled WGS sequence"/>
</dbReference>
<sequence length="40" mass="4654">VFLIGCIVKIVRGRESNIQEFTTDRLFDDDNDDEDNPLIQ</sequence>
<dbReference type="AlphaFoldDB" id="A0A8S3BW29"/>
<accession>A0A8S3BW29</accession>
<evidence type="ECO:0000313" key="1">
    <source>
        <dbReference type="EMBL" id="CAF4858940.1"/>
    </source>
</evidence>
<comment type="caution">
    <text evidence="1">The sequence shown here is derived from an EMBL/GenBank/DDBJ whole genome shotgun (WGS) entry which is preliminary data.</text>
</comment>